<evidence type="ECO:0000256" key="8">
    <source>
        <dbReference type="ARBA" id="ARBA00023065"/>
    </source>
</evidence>
<dbReference type="EMBL" id="CADEPI010000089">
    <property type="protein sequence ID" value="CAB3373731.1"/>
    <property type="molecule type" value="Genomic_DNA"/>
</dbReference>
<dbReference type="InterPro" id="IPR001873">
    <property type="entry name" value="ENaC"/>
</dbReference>
<evidence type="ECO:0000256" key="10">
    <source>
        <dbReference type="ARBA" id="ARBA00023201"/>
    </source>
</evidence>
<evidence type="ECO:0000256" key="5">
    <source>
        <dbReference type="ARBA" id="ARBA00022692"/>
    </source>
</evidence>
<evidence type="ECO:0000256" key="1">
    <source>
        <dbReference type="ARBA" id="ARBA00004141"/>
    </source>
</evidence>
<keyword evidence="15" id="KW-1185">Reference proteome</keyword>
<dbReference type="Proteomes" id="UP000494165">
    <property type="component" value="Unassembled WGS sequence"/>
</dbReference>
<dbReference type="GO" id="GO:0015280">
    <property type="term" value="F:ligand-gated sodium channel activity"/>
    <property type="evidence" value="ECO:0007669"/>
    <property type="project" value="TreeGrafter"/>
</dbReference>
<dbReference type="PANTHER" id="PTHR11690">
    <property type="entry name" value="AMILORIDE-SENSITIVE SODIUM CHANNEL-RELATED"/>
    <property type="match status" value="1"/>
</dbReference>
<keyword evidence="8 12" id="KW-0406">Ion transport</keyword>
<keyword evidence="4 12" id="KW-0894">Sodium channel</keyword>
<evidence type="ECO:0000256" key="2">
    <source>
        <dbReference type="ARBA" id="ARBA00007193"/>
    </source>
</evidence>
<dbReference type="OrthoDB" id="5874059at2759"/>
<dbReference type="PANTHER" id="PTHR11690:SF247">
    <property type="entry name" value="PICKPOCKET 23, ISOFORM C"/>
    <property type="match status" value="1"/>
</dbReference>
<evidence type="ECO:0000313" key="14">
    <source>
        <dbReference type="EMBL" id="CAB3373731.1"/>
    </source>
</evidence>
<protein>
    <submittedName>
        <fullName evidence="14">Uncharacterized protein</fullName>
    </submittedName>
</protein>
<evidence type="ECO:0000313" key="15">
    <source>
        <dbReference type="Proteomes" id="UP000494165"/>
    </source>
</evidence>
<evidence type="ECO:0000256" key="9">
    <source>
        <dbReference type="ARBA" id="ARBA00023136"/>
    </source>
</evidence>
<evidence type="ECO:0000256" key="11">
    <source>
        <dbReference type="ARBA" id="ARBA00023303"/>
    </source>
</evidence>
<accession>A0A8S1CWR7</accession>
<evidence type="ECO:0000256" key="4">
    <source>
        <dbReference type="ARBA" id="ARBA00022461"/>
    </source>
</evidence>
<comment type="caution">
    <text evidence="14">The sequence shown here is derived from an EMBL/GenBank/DDBJ whole genome shotgun (WGS) entry which is preliminary data.</text>
</comment>
<dbReference type="Gene3D" id="2.60.470.10">
    <property type="entry name" value="Acid-sensing ion channels like domains"/>
    <property type="match status" value="1"/>
</dbReference>
<organism evidence="14 15">
    <name type="scientific">Cloeon dipterum</name>
    <dbReference type="NCBI Taxonomy" id="197152"/>
    <lineage>
        <taxon>Eukaryota</taxon>
        <taxon>Metazoa</taxon>
        <taxon>Ecdysozoa</taxon>
        <taxon>Arthropoda</taxon>
        <taxon>Hexapoda</taxon>
        <taxon>Insecta</taxon>
        <taxon>Pterygota</taxon>
        <taxon>Palaeoptera</taxon>
        <taxon>Ephemeroptera</taxon>
        <taxon>Pisciforma</taxon>
        <taxon>Baetidae</taxon>
        <taxon>Cloeon</taxon>
    </lineage>
</organism>
<keyword evidence="7" id="KW-0915">Sodium</keyword>
<evidence type="ECO:0000256" key="6">
    <source>
        <dbReference type="ARBA" id="ARBA00022989"/>
    </source>
</evidence>
<evidence type="ECO:0000256" key="7">
    <source>
        <dbReference type="ARBA" id="ARBA00023053"/>
    </source>
</evidence>
<dbReference type="Pfam" id="PF00858">
    <property type="entry name" value="ASC"/>
    <property type="match status" value="1"/>
</dbReference>
<keyword evidence="6 13" id="KW-1133">Transmembrane helix</keyword>
<comment type="similarity">
    <text evidence="2 12">Belongs to the amiloride-sensitive sodium channel (TC 1.A.6) family.</text>
</comment>
<feature type="transmembrane region" description="Helical" evidence="13">
    <location>
        <begin position="412"/>
        <end position="434"/>
    </location>
</feature>
<name>A0A8S1CWR7_9INSE</name>
<evidence type="ECO:0000256" key="13">
    <source>
        <dbReference type="SAM" id="Phobius"/>
    </source>
</evidence>
<keyword evidence="9 13" id="KW-0472">Membrane</keyword>
<evidence type="ECO:0000256" key="12">
    <source>
        <dbReference type="RuleBase" id="RU000679"/>
    </source>
</evidence>
<comment type="subcellular location">
    <subcellularLocation>
        <location evidence="1">Membrane</location>
        <topology evidence="1">Multi-pass membrane protein</topology>
    </subcellularLocation>
</comment>
<keyword evidence="10 12" id="KW-0739">Sodium transport</keyword>
<sequence>METLIWLLVSAFAVLGTLLMANTVWQAFRASPTQTIVENPSFPVWNVDFPALTICNLNKIQRTKALALMSEYLNMSKIDAETEKLYLDSLFALGLMRYPYYHHAQLYIRRGNKRLMDFEKCNLTDLMFRVMAKQNEILGTCYWKGKEIGCDVAFRLQITEEGFCYSFNSKTSENPIPPDMDSPPFQDKVGNKQPWRNNAAGRTTGLEVFFKSSEEEYLPADQRTPGYNLIIHNPSELPDVSRALFLPRTSSRVTLLAVTASRVHASPELARLSLKDRGCTMVHDGQDDVQENCKARCRILDIVKHCHCVPYFGVRRAPVNTPQCTIKHAKCLAAKNAEQRNIRPPEGSIGFRKTDLVYSINCSCPPSCSTTDYTAELLVAHRMDPYLYEGYAYIDVYFKDLEIVSYVRDVKFGLMDLLVSFGGLAGLFLGFSIIKIELRVKTKMLKSPSLLGL</sequence>
<keyword evidence="5 12" id="KW-0812">Transmembrane</keyword>
<dbReference type="PRINTS" id="PR01078">
    <property type="entry name" value="AMINACHANNEL"/>
</dbReference>
<keyword evidence="11 12" id="KW-0407">Ion channel</keyword>
<proteinExistence type="inferred from homology"/>
<keyword evidence="3 12" id="KW-0813">Transport</keyword>
<reference evidence="14 15" key="1">
    <citation type="submission" date="2020-04" db="EMBL/GenBank/DDBJ databases">
        <authorList>
            <person name="Alioto T."/>
            <person name="Alioto T."/>
            <person name="Gomez Garrido J."/>
        </authorList>
    </citation>
    <scope>NUCLEOTIDE SEQUENCE [LARGE SCALE GENOMIC DNA]</scope>
</reference>
<gene>
    <name evidence="14" type="ORF">CLODIP_2_CD04582</name>
</gene>
<evidence type="ECO:0000256" key="3">
    <source>
        <dbReference type="ARBA" id="ARBA00022448"/>
    </source>
</evidence>
<dbReference type="GO" id="GO:0005886">
    <property type="term" value="C:plasma membrane"/>
    <property type="evidence" value="ECO:0007669"/>
    <property type="project" value="TreeGrafter"/>
</dbReference>
<dbReference type="AlphaFoldDB" id="A0A8S1CWR7"/>